<feature type="region of interest" description="Disordered" evidence="6">
    <location>
        <begin position="252"/>
        <end position="274"/>
    </location>
</feature>
<name>A0AAE9Y914_9ACTN</name>
<organism evidence="8 9">
    <name type="scientific">Iamia majanohamensis</name>
    <dbReference type="NCBI Taxonomy" id="467976"/>
    <lineage>
        <taxon>Bacteria</taxon>
        <taxon>Bacillati</taxon>
        <taxon>Actinomycetota</taxon>
        <taxon>Acidimicrobiia</taxon>
        <taxon>Acidimicrobiales</taxon>
        <taxon>Iamiaceae</taxon>
        <taxon>Iamia</taxon>
    </lineage>
</organism>
<protein>
    <submittedName>
        <fullName evidence="8">Cytochrome c oxidase assembly protein</fullName>
    </submittedName>
</protein>
<evidence type="ECO:0000256" key="7">
    <source>
        <dbReference type="SAM" id="Phobius"/>
    </source>
</evidence>
<keyword evidence="5 7" id="KW-0472">Membrane</keyword>
<evidence type="ECO:0000256" key="5">
    <source>
        <dbReference type="ARBA" id="ARBA00023136"/>
    </source>
</evidence>
<gene>
    <name evidence="8" type="ORF">PO878_04565</name>
</gene>
<feature type="transmembrane region" description="Helical" evidence="7">
    <location>
        <begin position="107"/>
        <end position="129"/>
    </location>
</feature>
<feature type="transmembrane region" description="Helical" evidence="7">
    <location>
        <begin position="229"/>
        <end position="248"/>
    </location>
</feature>
<keyword evidence="4 7" id="KW-1133">Transmembrane helix</keyword>
<evidence type="ECO:0000256" key="1">
    <source>
        <dbReference type="ARBA" id="ARBA00004651"/>
    </source>
</evidence>
<evidence type="ECO:0000256" key="6">
    <source>
        <dbReference type="SAM" id="MobiDB-lite"/>
    </source>
</evidence>
<evidence type="ECO:0000256" key="4">
    <source>
        <dbReference type="ARBA" id="ARBA00022989"/>
    </source>
</evidence>
<dbReference type="Pfam" id="PF09678">
    <property type="entry name" value="Caa3_CtaG"/>
    <property type="match status" value="1"/>
</dbReference>
<feature type="transmembrane region" description="Helical" evidence="7">
    <location>
        <begin position="177"/>
        <end position="197"/>
    </location>
</feature>
<feature type="transmembrane region" description="Helical" evidence="7">
    <location>
        <begin position="43"/>
        <end position="60"/>
    </location>
</feature>
<dbReference type="EMBL" id="CP116942">
    <property type="protein sequence ID" value="WCO67996.1"/>
    <property type="molecule type" value="Genomic_DNA"/>
</dbReference>
<sequence>MPFEVQPDVVLLMVALGAGYLWALRSLGPRVAPDEVTQRRRPVLFFTGLLVLTVAASWPIDTIGDGYLFSVHMGQYLLMTLVAAPLLLAGVPGWLLRELTVPIRPAVAWLARPLIALLILNTILVVSHWPALIEIYVTNDVVHFAMHVLWVGSGLLFWMPILSPIPEYPRLSEPLQMGYLFLSSVIPTFPASFLTWADGPFYDVYAEAPRLWGISAITDTQAAGLVMKLGGGILLWSVITVIFFRWVATQTDPSADSNPPSRIRPSNGAPLQHR</sequence>
<feature type="transmembrane region" description="Helical" evidence="7">
    <location>
        <begin position="76"/>
        <end position="95"/>
    </location>
</feature>
<keyword evidence="9" id="KW-1185">Reference proteome</keyword>
<dbReference type="GO" id="GO:0005886">
    <property type="term" value="C:plasma membrane"/>
    <property type="evidence" value="ECO:0007669"/>
    <property type="project" value="UniProtKB-SubCell"/>
</dbReference>
<dbReference type="KEGG" id="ima:PO878_04565"/>
<dbReference type="AlphaFoldDB" id="A0AAE9Y914"/>
<evidence type="ECO:0000256" key="2">
    <source>
        <dbReference type="ARBA" id="ARBA00022475"/>
    </source>
</evidence>
<keyword evidence="2" id="KW-1003">Cell membrane</keyword>
<evidence type="ECO:0000313" key="8">
    <source>
        <dbReference type="EMBL" id="WCO67996.1"/>
    </source>
</evidence>
<dbReference type="InterPro" id="IPR019108">
    <property type="entry name" value="Caa3_assmbl_CtaG-rel"/>
</dbReference>
<dbReference type="Proteomes" id="UP001216390">
    <property type="component" value="Chromosome"/>
</dbReference>
<dbReference type="RefSeq" id="WP_272737513.1">
    <property type="nucleotide sequence ID" value="NZ_CP116942.1"/>
</dbReference>
<feature type="transmembrane region" description="Helical" evidence="7">
    <location>
        <begin position="141"/>
        <end position="165"/>
    </location>
</feature>
<proteinExistence type="predicted"/>
<evidence type="ECO:0000313" key="9">
    <source>
        <dbReference type="Proteomes" id="UP001216390"/>
    </source>
</evidence>
<accession>A0AAE9Y914</accession>
<reference evidence="8" key="1">
    <citation type="submission" date="2023-01" db="EMBL/GenBank/DDBJ databases">
        <title>The diversity of Class Acidimicrobiia in South China Sea sediment environments and the proposal of Iamia marina sp. nov., a novel species of the genus Iamia.</title>
        <authorList>
            <person name="He Y."/>
            <person name="Tian X."/>
        </authorList>
    </citation>
    <scope>NUCLEOTIDE SEQUENCE</scope>
    <source>
        <strain evidence="8">DSM 19957</strain>
    </source>
</reference>
<keyword evidence="3 7" id="KW-0812">Transmembrane</keyword>
<feature type="transmembrane region" description="Helical" evidence="7">
    <location>
        <begin position="6"/>
        <end position="23"/>
    </location>
</feature>
<comment type="subcellular location">
    <subcellularLocation>
        <location evidence="1">Cell membrane</location>
        <topology evidence="1">Multi-pass membrane protein</topology>
    </subcellularLocation>
</comment>
<evidence type="ECO:0000256" key="3">
    <source>
        <dbReference type="ARBA" id="ARBA00022692"/>
    </source>
</evidence>